<keyword evidence="2" id="KW-1133">Transmembrane helix</keyword>
<dbReference type="OrthoDB" id="9795612at2"/>
<feature type="compositionally biased region" description="Polar residues" evidence="1">
    <location>
        <begin position="1"/>
        <end position="11"/>
    </location>
</feature>
<dbReference type="SUPFAM" id="SSF54523">
    <property type="entry name" value="Pili subunits"/>
    <property type="match status" value="1"/>
</dbReference>
<feature type="transmembrane region" description="Helical" evidence="2">
    <location>
        <begin position="36"/>
        <end position="55"/>
    </location>
</feature>
<evidence type="ECO:0000256" key="2">
    <source>
        <dbReference type="SAM" id="Phobius"/>
    </source>
</evidence>
<evidence type="ECO:0000259" key="3">
    <source>
        <dbReference type="Pfam" id="PF08334"/>
    </source>
</evidence>
<feature type="region of interest" description="Disordered" evidence="1">
    <location>
        <begin position="1"/>
        <end position="28"/>
    </location>
</feature>
<accession>A0A3A8J7U4</accession>
<keyword evidence="2" id="KW-0812">Transmembrane</keyword>
<name>A0A3A8J7U4_9BACT</name>
<dbReference type="Pfam" id="PF08334">
    <property type="entry name" value="T2SSG"/>
    <property type="match status" value="1"/>
</dbReference>
<keyword evidence="2" id="KW-0472">Membrane</keyword>
<dbReference type="InterPro" id="IPR013545">
    <property type="entry name" value="T2SS_protein-GspG_C"/>
</dbReference>
<keyword evidence="5" id="KW-1185">Reference proteome</keyword>
<gene>
    <name evidence="4" type="ORF">D7V88_19620</name>
</gene>
<dbReference type="AlphaFoldDB" id="A0A3A8J7U4"/>
<sequence length="158" mass="16746">MTPEHTSSPTSAREARPVPGAPAPKARAPSSRLGRLLLLGVFGGATLLAFALVWATEDNTLTPTQRQAREQIRRLEGFFKAHHRLMGFFPTQEEGFTPLIASRVLEGTPIDPWGHPYVYRMAGKTGAVLSLGSDGKPGGTGDAADLFSGGIVAQGVQP</sequence>
<feature type="domain" description="Type II secretion system protein GspG C-terminal" evidence="3">
    <location>
        <begin position="65"/>
        <end position="147"/>
    </location>
</feature>
<evidence type="ECO:0000313" key="5">
    <source>
        <dbReference type="Proteomes" id="UP000268094"/>
    </source>
</evidence>
<dbReference type="InterPro" id="IPR045584">
    <property type="entry name" value="Pilin-like"/>
</dbReference>
<evidence type="ECO:0000256" key="1">
    <source>
        <dbReference type="SAM" id="MobiDB-lite"/>
    </source>
</evidence>
<protein>
    <submittedName>
        <fullName evidence="4">General secretion pathway protein GspG</fullName>
    </submittedName>
</protein>
<reference evidence="5" key="1">
    <citation type="submission" date="2018-09" db="EMBL/GenBank/DDBJ databases">
        <authorList>
            <person name="Livingstone P.G."/>
            <person name="Whitworth D.E."/>
        </authorList>
    </citation>
    <scope>NUCLEOTIDE SEQUENCE [LARGE SCALE GENOMIC DNA]</scope>
    <source>
        <strain evidence="5">CA054A</strain>
    </source>
</reference>
<proteinExistence type="predicted"/>
<dbReference type="EMBL" id="RAVZ01000130">
    <property type="protein sequence ID" value="RKG85593.1"/>
    <property type="molecule type" value="Genomic_DNA"/>
</dbReference>
<comment type="caution">
    <text evidence="4">The sequence shown here is derived from an EMBL/GenBank/DDBJ whole genome shotgun (WGS) entry which is preliminary data.</text>
</comment>
<dbReference type="Gene3D" id="3.30.700.10">
    <property type="entry name" value="Glycoprotein, Type 4 Pilin"/>
    <property type="match status" value="1"/>
</dbReference>
<organism evidence="4 5">
    <name type="scientific">Corallococcus terminator</name>
    <dbReference type="NCBI Taxonomy" id="2316733"/>
    <lineage>
        <taxon>Bacteria</taxon>
        <taxon>Pseudomonadati</taxon>
        <taxon>Myxococcota</taxon>
        <taxon>Myxococcia</taxon>
        <taxon>Myxococcales</taxon>
        <taxon>Cystobacterineae</taxon>
        <taxon>Myxococcaceae</taxon>
        <taxon>Corallococcus</taxon>
    </lineage>
</organism>
<evidence type="ECO:0000313" key="4">
    <source>
        <dbReference type="EMBL" id="RKG85593.1"/>
    </source>
</evidence>
<dbReference type="RefSeq" id="WP_120542188.1">
    <property type="nucleotide sequence ID" value="NZ_RAVZ01000130.1"/>
</dbReference>
<dbReference type="Proteomes" id="UP000268094">
    <property type="component" value="Unassembled WGS sequence"/>
</dbReference>